<dbReference type="STRING" id="42249.A0A317SSA6"/>
<gene>
    <name evidence="2" type="ORF">C7212DRAFT_185705</name>
</gene>
<comment type="caution">
    <text evidence="2">The sequence shown here is derived from an EMBL/GenBank/DDBJ whole genome shotgun (WGS) entry which is preliminary data.</text>
</comment>
<dbReference type="InterPro" id="IPR011333">
    <property type="entry name" value="SKP1/BTB/POZ_sf"/>
</dbReference>
<name>A0A317SSA6_9PEZI</name>
<accession>A0A317SSA6</accession>
<dbReference type="Proteomes" id="UP000246991">
    <property type="component" value="Unassembled WGS sequence"/>
</dbReference>
<feature type="domain" description="BTB" evidence="1">
    <location>
        <begin position="5"/>
        <end position="73"/>
    </location>
</feature>
<evidence type="ECO:0000259" key="1">
    <source>
        <dbReference type="PROSITE" id="PS50097"/>
    </source>
</evidence>
<dbReference type="AlphaFoldDB" id="A0A317SSA6"/>
<dbReference type="SUPFAM" id="SSF54695">
    <property type="entry name" value="POZ domain"/>
    <property type="match status" value="1"/>
</dbReference>
<evidence type="ECO:0000313" key="2">
    <source>
        <dbReference type="EMBL" id="PWW77323.1"/>
    </source>
</evidence>
<keyword evidence="3" id="KW-1185">Reference proteome</keyword>
<organism evidence="2 3">
    <name type="scientific">Tuber magnatum</name>
    <name type="common">white Piedmont truffle</name>
    <dbReference type="NCBI Taxonomy" id="42249"/>
    <lineage>
        <taxon>Eukaryota</taxon>
        <taxon>Fungi</taxon>
        <taxon>Dikarya</taxon>
        <taxon>Ascomycota</taxon>
        <taxon>Pezizomycotina</taxon>
        <taxon>Pezizomycetes</taxon>
        <taxon>Pezizales</taxon>
        <taxon>Tuberaceae</taxon>
        <taxon>Tuber</taxon>
    </lineage>
</organism>
<dbReference type="PROSITE" id="PS50097">
    <property type="entry name" value="BTB"/>
    <property type="match status" value="1"/>
</dbReference>
<dbReference type="OrthoDB" id="5275938at2759"/>
<feature type="non-terminal residue" evidence="2">
    <location>
        <position position="129"/>
    </location>
</feature>
<dbReference type="Gene3D" id="3.30.710.10">
    <property type="entry name" value="Potassium Channel Kv1.1, Chain A"/>
    <property type="match status" value="1"/>
</dbReference>
<protein>
    <recommendedName>
        <fullName evidence="1">BTB domain-containing protein</fullName>
    </recommendedName>
</protein>
<evidence type="ECO:0000313" key="3">
    <source>
        <dbReference type="Proteomes" id="UP000246991"/>
    </source>
</evidence>
<dbReference type="EMBL" id="PYWC01000024">
    <property type="protein sequence ID" value="PWW77323.1"/>
    <property type="molecule type" value="Genomic_DNA"/>
</dbReference>
<dbReference type="CDD" id="cd18186">
    <property type="entry name" value="BTB_POZ_ZBTB_KLHL-like"/>
    <property type="match status" value="1"/>
</dbReference>
<sequence>MDSYGDVLAILPTTSAKLRISSKVLSTASPVFRSMFSPRFREGAALASATGLTEIEFPDDSPQALETIFNVLHFRHDCVGEGFDHDALYKIALVVDKYDLAKALGPWKEVWLRGGAGGGGKRLFAMYAF</sequence>
<proteinExistence type="predicted"/>
<reference evidence="2 3" key="1">
    <citation type="submission" date="2018-03" db="EMBL/GenBank/DDBJ databases">
        <title>Genomes of Pezizomycetes fungi and the evolution of truffles.</title>
        <authorList>
            <person name="Murat C."/>
            <person name="Payen T."/>
            <person name="Noel B."/>
            <person name="Kuo A."/>
            <person name="Martin F.M."/>
        </authorList>
    </citation>
    <scope>NUCLEOTIDE SEQUENCE [LARGE SCALE GENOMIC DNA]</scope>
    <source>
        <strain evidence="2">091103-1</strain>
    </source>
</reference>
<dbReference type="InterPro" id="IPR000210">
    <property type="entry name" value="BTB/POZ_dom"/>
</dbReference>